<reference evidence="2" key="1">
    <citation type="journal article" date="2023" name="Plant J.">
        <title>The genome of the king protea, Protea cynaroides.</title>
        <authorList>
            <person name="Chang J."/>
            <person name="Duong T.A."/>
            <person name="Schoeman C."/>
            <person name="Ma X."/>
            <person name="Roodt D."/>
            <person name="Barker N."/>
            <person name="Li Z."/>
            <person name="Van de Peer Y."/>
            <person name="Mizrachi E."/>
        </authorList>
    </citation>
    <scope>NUCLEOTIDE SEQUENCE</scope>
    <source>
        <tissue evidence="2">Young leaves</tissue>
    </source>
</reference>
<evidence type="ECO:0000313" key="3">
    <source>
        <dbReference type="Proteomes" id="UP001141806"/>
    </source>
</evidence>
<protein>
    <submittedName>
        <fullName evidence="2">Uncharacterized protein</fullName>
    </submittedName>
</protein>
<feature type="transmembrane region" description="Helical" evidence="1">
    <location>
        <begin position="31"/>
        <end position="55"/>
    </location>
</feature>
<dbReference type="EMBL" id="JAMYWD010000007">
    <property type="protein sequence ID" value="KAJ4965973.1"/>
    <property type="molecule type" value="Genomic_DNA"/>
</dbReference>
<organism evidence="2 3">
    <name type="scientific">Protea cynaroides</name>
    <dbReference type="NCBI Taxonomy" id="273540"/>
    <lineage>
        <taxon>Eukaryota</taxon>
        <taxon>Viridiplantae</taxon>
        <taxon>Streptophyta</taxon>
        <taxon>Embryophyta</taxon>
        <taxon>Tracheophyta</taxon>
        <taxon>Spermatophyta</taxon>
        <taxon>Magnoliopsida</taxon>
        <taxon>Proteales</taxon>
        <taxon>Proteaceae</taxon>
        <taxon>Protea</taxon>
    </lineage>
</organism>
<keyword evidence="1" id="KW-1133">Transmembrane helix</keyword>
<keyword evidence="3" id="KW-1185">Reference proteome</keyword>
<dbReference type="Proteomes" id="UP001141806">
    <property type="component" value="Unassembled WGS sequence"/>
</dbReference>
<sequence length="163" mass="17966">MPPKALDATNMTYDHLPKSAFPSLVDTSSQYSIAITPVIFVINLFYFSGSGTTLVISYPDFEAPLQILLLLGSGTAIVISYLYFEAPLQIILLSVLKTEGETISEHDGSLTARVSGGYKEQVKEDNALKLDLEEGVHLVESERHSITVEVKLQTENLSMKMIR</sequence>
<keyword evidence="1" id="KW-0472">Membrane</keyword>
<accession>A0A9Q0K8R5</accession>
<gene>
    <name evidence="2" type="ORF">NE237_017822</name>
</gene>
<dbReference type="OrthoDB" id="277832at2759"/>
<proteinExistence type="predicted"/>
<evidence type="ECO:0000256" key="1">
    <source>
        <dbReference type="SAM" id="Phobius"/>
    </source>
</evidence>
<evidence type="ECO:0000313" key="2">
    <source>
        <dbReference type="EMBL" id="KAJ4965973.1"/>
    </source>
</evidence>
<name>A0A9Q0K8R5_9MAGN</name>
<dbReference type="AlphaFoldDB" id="A0A9Q0K8R5"/>
<comment type="caution">
    <text evidence="2">The sequence shown here is derived from an EMBL/GenBank/DDBJ whole genome shotgun (WGS) entry which is preliminary data.</text>
</comment>
<keyword evidence="1" id="KW-0812">Transmembrane</keyword>
<feature type="transmembrane region" description="Helical" evidence="1">
    <location>
        <begin position="67"/>
        <end position="84"/>
    </location>
</feature>